<evidence type="ECO:0000256" key="2">
    <source>
        <dbReference type="SAM" id="MobiDB-lite"/>
    </source>
</evidence>
<evidence type="ECO:0000259" key="3">
    <source>
        <dbReference type="Pfam" id="PF07859"/>
    </source>
</evidence>
<sequence>MMHTPVRIHDIALNGGGYDFRVRVYPAEVPTGAMLVWLHGGGFMFGTVEMPEADQVGRRLSALGTTVVSVDYTLAPLDALASLPPLRRRPGCRRPSRWPPRLGGGPPCSPSRRLVADGRGVRLGGRERGALRRGAGPGGDWRGSAGGNLAAGAAMRLRDRAADDPDAVVPSVVGLVYPVLHAPLPPADAELEGLLTGLPAALTFPPEATQAINANYLGDTPSDRYAFPGGHDLTGYPRTLVVTADRDRLRPSGEAFAAELARAGVDVRIERQRGAMHGYLNEIGDPAAERTLALLAAAVHPTGFDESLPLG</sequence>
<dbReference type="RefSeq" id="WP_259612805.1">
    <property type="nucleotide sequence ID" value="NZ_CP091139.2"/>
</dbReference>
<dbReference type="InterPro" id="IPR029058">
    <property type="entry name" value="AB_hydrolase_fold"/>
</dbReference>
<protein>
    <submittedName>
        <fullName evidence="4">Alpha/beta hydrolase</fullName>
    </submittedName>
</protein>
<accession>A0ABY5NLT8</accession>
<dbReference type="Pfam" id="PF07859">
    <property type="entry name" value="Abhydrolase_3"/>
    <property type="match status" value="2"/>
</dbReference>
<dbReference type="EMBL" id="CP091139">
    <property type="protein sequence ID" value="UUT36156.1"/>
    <property type="molecule type" value="Genomic_DNA"/>
</dbReference>
<evidence type="ECO:0000256" key="1">
    <source>
        <dbReference type="ARBA" id="ARBA00022801"/>
    </source>
</evidence>
<proteinExistence type="predicted"/>
<keyword evidence="5" id="KW-1185">Reference proteome</keyword>
<dbReference type="GO" id="GO:0016787">
    <property type="term" value="F:hydrolase activity"/>
    <property type="evidence" value="ECO:0007669"/>
    <property type="project" value="UniProtKB-KW"/>
</dbReference>
<dbReference type="Proteomes" id="UP001054811">
    <property type="component" value="Chromosome"/>
</dbReference>
<dbReference type="PANTHER" id="PTHR48081:SF8">
    <property type="entry name" value="ALPHA_BETA HYDROLASE FOLD-3 DOMAIN-CONTAINING PROTEIN-RELATED"/>
    <property type="match status" value="1"/>
</dbReference>
<feature type="domain" description="Alpha/beta hydrolase fold-3" evidence="3">
    <location>
        <begin position="144"/>
        <end position="280"/>
    </location>
</feature>
<feature type="domain" description="Alpha/beta hydrolase fold-3" evidence="3">
    <location>
        <begin position="35"/>
        <end position="76"/>
    </location>
</feature>
<dbReference type="Gene3D" id="3.40.50.1820">
    <property type="entry name" value="alpha/beta hydrolase"/>
    <property type="match status" value="2"/>
</dbReference>
<keyword evidence="1 4" id="KW-0378">Hydrolase</keyword>
<gene>
    <name evidence="4" type="ORF">L2X98_24170</name>
</gene>
<name>A0ABY5NLT8_9MICO</name>
<organism evidence="4 5">
    <name type="scientific">Microbacterium elymi</name>
    <dbReference type="NCBI Taxonomy" id="2909587"/>
    <lineage>
        <taxon>Bacteria</taxon>
        <taxon>Bacillati</taxon>
        <taxon>Actinomycetota</taxon>
        <taxon>Actinomycetes</taxon>
        <taxon>Micrococcales</taxon>
        <taxon>Microbacteriaceae</taxon>
        <taxon>Microbacterium</taxon>
    </lineage>
</organism>
<dbReference type="PANTHER" id="PTHR48081">
    <property type="entry name" value="AB HYDROLASE SUPERFAMILY PROTEIN C4A8.06C"/>
    <property type="match status" value="1"/>
</dbReference>
<dbReference type="InterPro" id="IPR013094">
    <property type="entry name" value="AB_hydrolase_3"/>
</dbReference>
<feature type="region of interest" description="Disordered" evidence="2">
    <location>
        <begin position="91"/>
        <end position="111"/>
    </location>
</feature>
<dbReference type="InterPro" id="IPR050300">
    <property type="entry name" value="GDXG_lipolytic_enzyme"/>
</dbReference>
<reference evidence="4" key="1">
    <citation type="submission" date="2022-01" db="EMBL/GenBank/DDBJ databases">
        <title>Microbacterium eymi and Microbacterium rhizovicinus sp. nov., isolated from the rhizospheric soil of Elymus tsukushiensis, a plant native to the Dokdo Islands, Republic of Korea.</title>
        <authorList>
            <person name="Hwang Y.J."/>
        </authorList>
    </citation>
    <scope>NUCLEOTIDE SEQUENCE</scope>
    <source>
        <strain evidence="4">KUDC0405</strain>
    </source>
</reference>
<evidence type="ECO:0000313" key="4">
    <source>
        <dbReference type="EMBL" id="UUT36156.1"/>
    </source>
</evidence>
<evidence type="ECO:0000313" key="5">
    <source>
        <dbReference type="Proteomes" id="UP001054811"/>
    </source>
</evidence>
<dbReference type="SUPFAM" id="SSF53474">
    <property type="entry name" value="alpha/beta-Hydrolases"/>
    <property type="match status" value="2"/>
</dbReference>